<dbReference type="EMBL" id="PDXD01000031">
    <property type="protein sequence ID" value="RYN71565.1"/>
    <property type="molecule type" value="Genomic_DNA"/>
</dbReference>
<gene>
    <name evidence="9" type="ORF">AA0117_g9415</name>
    <name evidence="8" type="ORF">CC77DRAFT_1066271</name>
</gene>
<dbReference type="AlphaFoldDB" id="A0A177D6U0"/>
<organism evidence="8 10">
    <name type="scientific">Alternaria alternata</name>
    <name type="common">Alternaria rot fungus</name>
    <name type="synonym">Torula alternata</name>
    <dbReference type="NCBI Taxonomy" id="5599"/>
    <lineage>
        <taxon>Eukaryota</taxon>
        <taxon>Fungi</taxon>
        <taxon>Dikarya</taxon>
        <taxon>Ascomycota</taxon>
        <taxon>Pezizomycotina</taxon>
        <taxon>Dothideomycetes</taxon>
        <taxon>Pleosporomycetidae</taxon>
        <taxon>Pleosporales</taxon>
        <taxon>Pleosporineae</taxon>
        <taxon>Pleosporaceae</taxon>
        <taxon>Alternaria</taxon>
        <taxon>Alternaria sect. Alternaria</taxon>
        <taxon>Alternaria alternata complex</taxon>
    </lineage>
</organism>
<feature type="transmembrane region" description="Helical" evidence="6">
    <location>
        <begin position="86"/>
        <end position="110"/>
    </location>
</feature>
<sequence>MAIGHRATQLIQIEIAFQCMAWIVVALRMYVRTFVVKAFGWDDGWMIFAQLMHTMNSTCAIGGALTGTGRLMKDLTPGSMEMALRFWWICYFTYSLSMIGAKVSVGLSLLRYMSVTQKAFRFITHVILYTSVVMGLIYGLLATFQCNPVDYFWTRALGETGTCISMNTIVALTYLMSAIFAICDFSMALLPVLLIKDLNMSRNSKFALIFIMSIACIASAAVIIRLAYVPTFRDPEFLYATVPIAIWSEVEMGLAIIAGSLPTLRPLYRIAAQKFSWKTNFFSNRSRSYKSMDPHRLDGTPVGSAAIDRNELSIKSYSESERKILNVDVKEFVVEGH</sequence>
<dbReference type="Proteomes" id="UP000291422">
    <property type="component" value="Unassembled WGS sequence"/>
</dbReference>
<evidence type="ECO:0000256" key="3">
    <source>
        <dbReference type="ARBA" id="ARBA00022989"/>
    </source>
</evidence>
<feature type="transmembrane region" description="Helical" evidence="6">
    <location>
        <begin position="15"/>
        <end position="35"/>
    </location>
</feature>
<evidence type="ECO:0000313" key="11">
    <source>
        <dbReference type="Proteomes" id="UP000291422"/>
    </source>
</evidence>
<dbReference type="VEuPathDB" id="FungiDB:CC77DRAFT_1066271"/>
<dbReference type="InterPro" id="IPR049326">
    <property type="entry name" value="Rhodopsin_dom_fungi"/>
</dbReference>
<dbReference type="EMBL" id="KV441494">
    <property type="protein sequence ID" value="OAG15385.1"/>
    <property type="molecule type" value="Genomic_DNA"/>
</dbReference>
<dbReference type="Pfam" id="PF20684">
    <property type="entry name" value="Fung_rhodopsin"/>
    <property type="match status" value="1"/>
</dbReference>
<accession>A0A177D6U0</accession>
<evidence type="ECO:0000313" key="9">
    <source>
        <dbReference type="EMBL" id="RYN71565.1"/>
    </source>
</evidence>
<evidence type="ECO:0000256" key="2">
    <source>
        <dbReference type="ARBA" id="ARBA00022692"/>
    </source>
</evidence>
<keyword evidence="4 6" id="KW-0472">Membrane</keyword>
<feature type="transmembrane region" description="Helical" evidence="6">
    <location>
        <begin position="206"/>
        <end position="228"/>
    </location>
</feature>
<reference evidence="9" key="3">
    <citation type="journal article" date="2019" name="J. ISSAAS">
        <title>Genomics, evolutionary history and diagnostics of the Alternaria alternata species group including apple and Asian pear pathotypes.</title>
        <authorList>
            <person name="Armitage A.D."/>
            <person name="Cockerton H.M."/>
            <person name="Sreenivasaprasad S."/>
            <person name="Woodhall J."/>
            <person name="Lane C."/>
            <person name="Harrison R.J."/>
            <person name="Clarkson J.P."/>
        </authorList>
    </citation>
    <scope>NUCLEOTIDE SEQUENCE</scope>
    <source>
        <strain evidence="9">FERA 1177</strain>
    </source>
</reference>
<comment type="subcellular location">
    <subcellularLocation>
        <location evidence="1">Membrane</location>
        <topology evidence="1">Multi-pass membrane protein</topology>
    </subcellularLocation>
</comment>
<name>A0A177D6U0_ALTAL</name>
<evidence type="ECO:0000256" key="4">
    <source>
        <dbReference type="ARBA" id="ARBA00023136"/>
    </source>
</evidence>
<comment type="similarity">
    <text evidence="5">Belongs to the SAT4 family.</text>
</comment>
<dbReference type="PANTHER" id="PTHR33048">
    <property type="entry name" value="PTH11-LIKE INTEGRAL MEMBRANE PROTEIN (AFU_ORTHOLOGUE AFUA_5G11245)"/>
    <property type="match status" value="1"/>
</dbReference>
<proteinExistence type="inferred from homology"/>
<keyword evidence="3 6" id="KW-1133">Transmembrane helix</keyword>
<evidence type="ECO:0000313" key="10">
    <source>
        <dbReference type="Proteomes" id="UP000077248"/>
    </source>
</evidence>
<keyword evidence="2 6" id="KW-0812">Transmembrane</keyword>
<feature type="transmembrane region" description="Helical" evidence="6">
    <location>
        <begin position="164"/>
        <end position="194"/>
    </location>
</feature>
<dbReference type="Proteomes" id="UP000077248">
    <property type="component" value="Unassembled WGS sequence"/>
</dbReference>
<dbReference type="OMA" id="LRFWWIC"/>
<evidence type="ECO:0000259" key="7">
    <source>
        <dbReference type="Pfam" id="PF20684"/>
    </source>
</evidence>
<feature type="transmembrane region" description="Helical" evidence="6">
    <location>
        <begin position="122"/>
        <end position="144"/>
    </location>
</feature>
<protein>
    <recommendedName>
        <fullName evidence="7">Rhodopsin domain-containing protein</fullName>
    </recommendedName>
</protein>
<dbReference type="KEGG" id="aalt:CC77DRAFT_1066271"/>
<reference evidence="8 10" key="1">
    <citation type="submission" date="2016-05" db="EMBL/GenBank/DDBJ databases">
        <title>Comparative analysis of secretome profiles of manganese(II)-oxidizing ascomycete fungi.</title>
        <authorList>
            <consortium name="DOE Joint Genome Institute"/>
            <person name="Zeiner C.A."/>
            <person name="Purvine S.O."/>
            <person name="Zink E.M."/>
            <person name="Wu S."/>
            <person name="Pasa-Tolic L."/>
            <person name="Chaput D.L."/>
            <person name="Haridas S."/>
            <person name="Grigoriev I.V."/>
            <person name="Santelli C.M."/>
            <person name="Hansel C.M."/>
        </authorList>
    </citation>
    <scope>NUCLEOTIDE SEQUENCE [LARGE SCALE GENOMIC DNA]</scope>
    <source>
        <strain evidence="8 10">SRC1lrK2f</strain>
    </source>
</reference>
<evidence type="ECO:0000256" key="6">
    <source>
        <dbReference type="SAM" id="Phobius"/>
    </source>
</evidence>
<keyword evidence="10" id="KW-1185">Reference proteome</keyword>
<feature type="transmembrane region" description="Helical" evidence="6">
    <location>
        <begin position="47"/>
        <end position="66"/>
    </location>
</feature>
<reference evidence="11" key="2">
    <citation type="journal article" date="2019" name="bioRxiv">
        <title>Genomics, evolutionary history and diagnostics of the Alternaria alternata species group including apple and Asian pear pathotypes.</title>
        <authorList>
            <person name="Armitage A.D."/>
            <person name="Cockerton H.M."/>
            <person name="Sreenivasaprasad S."/>
            <person name="Woodhall J.W."/>
            <person name="Lane C.R."/>
            <person name="Harrison R.J."/>
            <person name="Clarkson J.P."/>
        </authorList>
    </citation>
    <scope>NUCLEOTIDE SEQUENCE [LARGE SCALE GENOMIC DNA]</scope>
    <source>
        <strain evidence="11">FERA 1177</strain>
    </source>
</reference>
<dbReference type="RefSeq" id="XP_018380806.1">
    <property type="nucleotide sequence ID" value="XM_018528888.1"/>
</dbReference>
<dbReference type="GeneID" id="29114482"/>
<feature type="transmembrane region" description="Helical" evidence="6">
    <location>
        <begin position="240"/>
        <end position="264"/>
    </location>
</feature>
<evidence type="ECO:0000313" key="8">
    <source>
        <dbReference type="EMBL" id="OAG15385.1"/>
    </source>
</evidence>
<evidence type="ECO:0000256" key="1">
    <source>
        <dbReference type="ARBA" id="ARBA00004141"/>
    </source>
</evidence>
<dbReference type="PANTHER" id="PTHR33048:SF96">
    <property type="entry name" value="INTEGRAL MEMBRANE PROTEIN"/>
    <property type="match status" value="1"/>
</dbReference>
<dbReference type="GO" id="GO:0016020">
    <property type="term" value="C:membrane"/>
    <property type="evidence" value="ECO:0007669"/>
    <property type="project" value="UniProtKB-SubCell"/>
</dbReference>
<feature type="domain" description="Rhodopsin" evidence="7">
    <location>
        <begin position="27"/>
        <end position="269"/>
    </location>
</feature>
<evidence type="ECO:0000256" key="5">
    <source>
        <dbReference type="ARBA" id="ARBA00038359"/>
    </source>
</evidence>
<dbReference type="InterPro" id="IPR052337">
    <property type="entry name" value="SAT4-like"/>
</dbReference>